<comment type="caution">
    <text evidence="2">The sequence shown here is derived from an EMBL/GenBank/DDBJ whole genome shotgun (WGS) entry which is preliminary data.</text>
</comment>
<dbReference type="InterPro" id="IPR002492">
    <property type="entry name" value="Transposase_Tc1-like"/>
</dbReference>
<protein>
    <submittedName>
        <fullName evidence="2">Retrovirus-related Pol polyprotein from transposon 297</fullName>
    </submittedName>
</protein>
<dbReference type="Proteomes" id="UP000887159">
    <property type="component" value="Unassembled WGS sequence"/>
</dbReference>
<accession>A0A8X6VR43</accession>
<evidence type="ECO:0000313" key="3">
    <source>
        <dbReference type="Proteomes" id="UP000887159"/>
    </source>
</evidence>
<evidence type="ECO:0000259" key="1">
    <source>
        <dbReference type="Pfam" id="PF01498"/>
    </source>
</evidence>
<sequence>MGALKLSEFNTEWEHRPGAQIVVADVLSRNPVDNVEGSQILCTALRALALNSREQLTQEQREDPELGHIYSYLENPDDGSVNATVCGDWSQDFQLIDGLLFYVNYFTSHGELRVYIPQSLREAIMHEFHDQPLAGHLGKKRTVIHQVKIDPKISAPKIAASTSNTLGRSVSAEMVRRVLRKAGYNGRVARKKLLIGKRNRVKRLKSAKEHILRPQQFLERSHFQR</sequence>
<dbReference type="GO" id="GO:0015074">
    <property type="term" value="P:DNA integration"/>
    <property type="evidence" value="ECO:0007669"/>
    <property type="project" value="InterPro"/>
</dbReference>
<organism evidence="2 3">
    <name type="scientific">Trichonephila clavipes</name>
    <name type="common">Golden silk orbweaver</name>
    <name type="synonym">Nephila clavipes</name>
    <dbReference type="NCBI Taxonomy" id="2585209"/>
    <lineage>
        <taxon>Eukaryota</taxon>
        <taxon>Metazoa</taxon>
        <taxon>Ecdysozoa</taxon>
        <taxon>Arthropoda</taxon>
        <taxon>Chelicerata</taxon>
        <taxon>Arachnida</taxon>
        <taxon>Araneae</taxon>
        <taxon>Araneomorphae</taxon>
        <taxon>Entelegynae</taxon>
        <taxon>Araneoidea</taxon>
        <taxon>Nephilidae</taxon>
        <taxon>Trichonephila</taxon>
    </lineage>
</organism>
<gene>
    <name evidence="2" type="primary">X975_14853</name>
    <name evidence="2" type="ORF">TNCV_2395981</name>
</gene>
<dbReference type="Gene3D" id="1.10.340.70">
    <property type="match status" value="1"/>
</dbReference>
<dbReference type="AlphaFoldDB" id="A0A8X6VR43"/>
<keyword evidence="3" id="KW-1185">Reference proteome</keyword>
<feature type="domain" description="Transposase Tc1-like" evidence="1">
    <location>
        <begin position="140"/>
        <end position="210"/>
    </location>
</feature>
<proteinExistence type="predicted"/>
<reference evidence="2" key="1">
    <citation type="submission" date="2020-08" db="EMBL/GenBank/DDBJ databases">
        <title>Multicomponent nature underlies the extraordinary mechanical properties of spider dragline silk.</title>
        <authorList>
            <person name="Kono N."/>
            <person name="Nakamura H."/>
            <person name="Mori M."/>
            <person name="Yoshida Y."/>
            <person name="Ohtoshi R."/>
            <person name="Malay A.D."/>
            <person name="Moran D.A.P."/>
            <person name="Tomita M."/>
            <person name="Numata K."/>
            <person name="Arakawa K."/>
        </authorList>
    </citation>
    <scope>NUCLEOTIDE SEQUENCE</scope>
</reference>
<dbReference type="Pfam" id="PF01498">
    <property type="entry name" value="HTH_Tnp_Tc3_2"/>
    <property type="match status" value="1"/>
</dbReference>
<dbReference type="GO" id="GO:0006313">
    <property type="term" value="P:DNA transposition"/>
    <property type="evidence" value="ECO:0007669"/>
    <property type="project" value="InterPro"/>
</dbReference>
<evidence type="ECO:0000313" key="2">
    <source>
        <dbReference type="EMBL" id="GFY18369.1"/>
    </source>
</evidence>
<dbReference type="EMBL" id="BMAU01021349">
    <property type="protein sequence ID" value="GFY18369.1"/>
    <property type="molecule type" value="Genomic_DNA"/>
</dbReference>
<dbReference type="GO" id="GO:0003677">
    <property type="term" value="F:DNA binding"/>
    <property type="evidence" value="ECO:0007669"/>
    <property type="project" value="InterPro"/>
</dbReference>
<name>A0A8X6VR43_TRICX</name>